<evidence type="ECO:0000259" key="6">
    <source>
        <dbReference type="PROSITE" id="PS50893"/>
    </source>
</evidence>
<reference evidence="7 8" key="1">
    <citation type="submission" date="2019-06" db="EMBL/GenBank/DDBJ databases">
        <title>Quisquiliibacterium sp. nov., isolated from a maize field.</title>
        <authorList>
            <person name="Lin S.-Y."/>
            <person name="Tsai C.-F."/>
            <person name="Young C.-C."/>
        </authorList>
    </citation>
    <scope>NUCLEOTIDE SEQUENCE [LARGE SCALE GENOMIC DNA]</scope>
    <source>
        <strain evidence="7 8">CC-CFT501</strain>
    </source>
</reference>
<dbReference type="Proteomes" id="UP000321548">
    <property type="component" value="Unassembled WGS sequence"/>
</dbReference>
<keyword evidence="3" id="KW-0997">Cell inner membrane</keyword>
<evidence type="ECO:0000256" key="2">
    <source>
        <dbReference type="ARBA" id="ARBA00022475"/>
    </source>
</evidence>
<dbReference type="SUPFAM" id="SSF52540">
    <property type="entry name" value="P-loop containing nucleoside triphosphate hydrolases"/>
    <property type="match status" value="1"/>
</dbReference>
<dbReference type="RefSeq" id="WP_147704669.1">
    <property type="nucleotide sequence ID" value="NZ_VDUY01000004.1"/>
</dbReference>
<gene>
    <name evidence="7" type="ORF">FHP08_11905</name>
</gene>
<dbReference type="AlphaFoldDB" id="A0A5C8NWB9"/>
<evidence type="ECO:0000256" key="5">
    <source>
        <dbReference type="ARBA" id="ARBA00022840"/>
    </source>
</evidence>
<organism evidence="7 8">
    <name type="scientific">Zeimonas arvi</name>
    <dbReference type="NCBI Taxonomy" id="2498847"/>
    <lineage>
        <taxon>Bacteria</taxon>
        <taxon>Pseudomonadati</taxon>
        <taxon>Pseudomonadota</taxon>
        <taxon>Betaproteobacteria</taxon>
        <taxon>Burkholderiales</taxon>
        <taxon>Burkholderiaceae</taxon>
        <taxon>Zeimonas</taxon>
    </lineage>
</organism>
<dbReference type="InterPro" id="IPR017871">
    <property type="entry name" value="ABC_transporter-like_CS"/>
</dbReference>
<comment type="caution">
    <text evidence="7">The sequence shown here is derived from an EMBL/GenBank/DDBJ whole genome shotgun (WGS) entry which is preliminary data.</text>
</comment>
<dbReference type="InterPro" id="IPR027417">
    <property type="entry name" value="P-loop_NTPase"/>
</dbReference>
<keyword evidence="5 7" id="KW-0067">ATP-binding</keyword>
<dbReference type="PANTHER" id="PTHR43023:SF6">
    <property type="entry name" value="INTERMEMBRANE PHOSPHOLIPID TRANSPORT SYSTEM ATP-BINDING PROTEIN MLAF"/>
    <property type="match status" value="1"/>
</dbReference>
<dbReference type="Pfam" id="PF00005">
    <property type="entry name" value="ABC_tran"/>
    <property type="match status" value="1"/>
</dbReference>
<keyword evidence="3" id="KW-0472">Membrane</keyword>
<evidence type="ECO:0000313" key="7">
    <source>
        <dbReference type="EMBL" id="TXL65474.1"/>
    </source>
</evidence>
<dbReference type="GO" id="GO:0005524">
    <property type="term" value="F:ATP binding"/>
    <property type="evidence" value="ECO:0007669"/>
    <property type="project" value="UniProtKB-KW"/>
</dbReference>
<dbReference type="EMBL" id="VDUY01000004">
    <property type="protein sequence ID" value="TXL65474.1"/>
    <property type="molecule type" value="Genomic_DNA"/>
</dbReference>
<dbReference type="OrthoDB" id="9802264at2"/>
<dbReference type="InterPro" id="IPR003439">
    <property type="entry name" value="ABC_transporter-like_ATP-bd"/>
</dbReference>
<dbReference type="InterPro" id="IPR003593">
    <property type="entry name" value="AAA+_ATPase"/>
</dbReference>
<dbReference type="PROSITE" id="PS50893">
    <property type="entry name" value="ABC_TRANSPORTER_2"/>
    <property type="match status" value="1"/>
</dbReference>
<proteinExistence type="predicted"/>
<sequence length="277" mass="30369">MPGSTLPGFPVLSRDFLVLDRIRFGYREREILKDISLRFERGKVVALIGGSGCGKTTILRLIGGQLRPQQGSVSFDGQDVHKLDREGLFALRKRMGMLYQFGALFTDLTAFENVAFPLREHTDLTDPMIRDLVLMKLEAVGLRGAAQFGISQLSGGMARRVALARAIALDPPLIMYDEPFAGLDPVALATVANLIRRLADSLNCASILVSHDIKDTFAIADYVYLLAAGRVAAEGTPDELRDSDDPNVRQFLEGDIDGPIAFHYQAPPLAEDLGLKR</sequence>
<keyword evidence="1" id="KW-0813">Transport</keyword>
<evidence type="ECO:0000256" key="1">
    <source>
        <dbReference type="ARBA" id="ARBA00022448"/>
    </source>
</evidence>
<feature type="domain" description="ABC transporter" evidence="6">
    <location>
        <begin position="17"/>
        <end position="253"/>
    </location>
</feature>
<dbReference type="PROSITE" id="PS00211">
    <property type="entry name" value="ABC_TRANSPORTER_1"/>
    <property type="match status" value="1"/>
</dbReference>
<keyword evidence="8" id="KW-1185">Reference proteome</keyword>
<keyword evidence="2" id="KW-1003">Cell membrane</keyword>
<evidence type="ECO:0000256" key="4">
    <source>
        <dbReference type="ARBA" id="ARBA00022741"/>
    </source>
</evidence>
<evidence type="ECO:0000256" key="3">
    <source>
        <dbReference type="ARBA" id="ARBA00022519"/>
    </source>
</evidence>
<dbReference type="SMART" id="SM00382">
    <property type="entry name" value="AAA"/>
    <property type="match status" value="1"/>
</dbReference>
<name>A0A5C8NWB9_9BURK</name>
<dbReference type="CDD" id="cd03261">
    <property type="entry name" value="ABC_Org_Solvent_Resistant"/>
    <property type="match status" value="1"/>
</dbReference>
<protein>
    <submittedName>
        <fullName evidence="7">ABC transporter ATP-binding protein</fullName>
    </submittedName>
</protein>
<evidence type="ECO:0000313" key="8">
    <source>
        <dbReference type="Proteomes" id="UP000321548"/>
    </source>
</evidence>
<accession>A0A5C8NWB9</accession>
<keyword evidence="4" id="KW-0547">Nucleotide-binding</keyword>
<dbReference type="GO" id="GO:0016887">
    <property type="term" value="F:ATP hydrolysis activity"/>
    <property type="evidence" value="ECO:0007669"/>
    <property type="project" value="InterPro"/>
</dbReference>
<dbReference type="Gene3D" id="3.40.50.300">
    <property type="entry name" value="P-loop containing nucleotide triphosphate hydrolases"/>
    <property type="match status" value="1"/>
</dbReference>
<dbReference type="PANTHER" id="PTHR43023">
    <property type="entry name" value="PROTEIN TRIGALACTOSYLDIACYLGLYCEROL 3, CHLOROPLASTIC"/>
    <property type="match status" value="1"/>
</dbReference>